<reference evidence="1 2" key="1">
    <citation type="submission" date="2016-10" db="EMBL/GenBank/DDBJ databases">
        <title>The genome sequence of Colletotrichum fioriniae PJ7.</title>
        <authorList>
            <person name="Baroncelli R."/>
        </authorList>
    </citation>
    <scope>NUCLEOTIDE SEQUENCE [LARGE SCALE GENOMIC DNA]</scope>
    <source>
        <strain evidence="1 2">Tom-12</strain>
    </source>
</reference>
<dbReference type="InterPro" id="IPR007396">
    <property type="entry name" value="TR_PAI2-type"/>
</dbReference>
<name>A0ABQ9R4Y5_9PEZI</name>
<dbReference type="Proteomes" id="UP001227543">
    <property type="component" value="Unassembled WGS sequence"/>
</dbReference>
<accession>A0ABQ9R4Y5</accession>
<dbReference type="EMBL" id="MLFU01000032">
    <property type="protein sequence ID" value="KAK1494747.1"/>
    <property type="molecule type" value="Genomic_DNA"/>
</dbReference>
<dbReference type="SUPFAM" id="SSF50475">
    <property type="entry name" value="FMN-binding split barrel"/>
    <property type="match status" value="1"/>
</dbReference>
<comment type="caution">
    <text evidence="1">The sequence shown here is derived from an EMBL/GenBank/DDBJ whole genome shotgun (WGS) entry which is preliminary data.</text>
</comment>
<protein>
    <submittedName>
        <fullName evidence="1">Transcriptional regulator</fullName>
    </submittedName>
</protein>
<proteinExistence type="predicted"/>
<evidence type="ECO:0000313" key="1">
    <source>
        <dbReference type="EMBL" id="KAK1494747.1"/>
    </source>
</evidence>
<keyword evidence="2" id="KW-1185">Reference proteome</keyword>
<dbReference type="GeneID" id="85409018"/>
<dbReference type="Pfam" id="PF04299">
    <property type="entry name" value="FMN_bind_2"/>
    <property type="match status" value="1"/>
</dbReference>
<dbReference type="Gene3D" id="2.30.110.10">
    <property type="entry name" value="Electron Transport, Fmn-binding Protein, Chain A"/>
    <property type="match status" value="1"/>
</dbReference>
<gene>
    <name evidence="1" type="ORF">CTAM01_08760</name>
</gene>
<sequence>MGIRSVSSHNPFVLDAQDESSDFELGRLRGHLARANPQSKDIVEELSRGESGTAVITLQRNVLVVFTSPVQHYVTPRFYTEKKPVNGKVVPTWNYSAVQVYGKATVYINSKS</sequence>
<organism evidence="1 2">
    <name type="scientific">Colletotrichum tamarilloi</name>
    <dbReference type="NCBI Taxonomy" id="1209934"/>
    <lineage>
        <taxon>Eukaryota</taxon>
        <taxon>Fungi</taxon>
        <taxon>Dikarya</taxon>
        <taxon>Ascomycota</taxon>
        <taxon>Pezizomycotina</taxon>
        <taxon>Sordariomycetes</taxon>
        <taxon>Hypocreomycetidae</taxon>
        <taxon>Glomerellales</taxon>
        <taxon>Glomerellaceae</taxon>
        <taxon>Colletotrichum</taxon>
        <taxon>Colletotrichum acutatum species complex</taxon>
    </lineage>
</organism>
<dbReference type="PANTHER" id="PTHR35802">
    <property type="entry name" value="PROTEASE SYNTHASE AND SPORULATION PROTEIN PAI 2"/>
    <property type="match status" value="1"/>
</dbReference>
<dbReference type="PANTHER" id="PTHR35802:SF1">
    <property type="entry name" value="PROTEASE SYNTHASE AND SPORULATION PROTEIN PAI 2"/>
    <property type="match status" value="1"/>
</dbReference>
<dbReference type="InterPro" id="IPR012349">
    <property type="entry name" value="Split_barrel_FMN-bd"/>
</dbReference>
<dbReference type="RefSeq" id="XP_060380471.1">
    <property type="nucleotide sequence ID" value="XM_060524780.1"/>
</dbReference>
<evidence type="ECO:0000313" key="2">
    <source>
        <dbReference type="Proteomes" id="UP001227543"/>
    </source>
</evidence>